<feature type="domain" description="Sushi" evidence="3">
    <location>
        <begin position="9"/>
        <end position="65"/>
    </location>
</feature>
<keyword evidence="1" id="KW-1015">Disulfide bond</keyword>
<dbReference type="CDD" id="cd00033">
    <property type="entry name" value="CCP"/>
    <property type="match status" value="1"/>
</dbReference>
<comment type="caution">
    <text evidence="2">Lacks conserved residue(s) required for the propagation of feature annotation.</text>
</comment>
<organism evidence="4 5">
    <name type="scientific">Trachymyrmex septentrionalis</name>
    <dbReference type="NCBI Taxonomy" id="34720"/>
    <lineage>
        <taxon>Eukaryota</taxon>
        <taxon>Metazoa</taxon>
        <taxon>Ecdysozoa</taxon>
        <taxon>Arthropoda</taxon>
        <taxon>Hexapoda</taxon>
        <taxon>Insecta</taxon>
        <taxon>Pterygota</taxon>
        <taxon>Neoptera</taxon>
        <taxon>Endopterygota</taxon>
        <taxon>Hymenoptera</taxon>
        <taxon>Apocrita</taxon>
        <taxon>Aculeata</taxon>
        <taxon>Formicoidea</taxon>
        <taxon>Formicidae</taxon>
        <taxon>Myrmicinae</taxon>
        <taxon>Trachymyrmex</taxon>
    </lineage>
</organism>
<dbReference type="EMBL" id="KQ981799">
    <property type="protein sequence ID" value="KYN35680.1"/>
    <property type="molecule type" value="Genomic_DNA"/>
</dbReference>
<gene>
    <name evidence="4" type="ORF">ALC56_09978</name>
</gene>
<evidence type="ECO:0000256" key="2">
    <source>
        <dbReference type="PROSITE-ProRule" id="PRU00302"/>
    </source>
</evidence>
<dbReference type="InterPro" id="IPR035976">
    <property type="entry name" value="Sushi/SCR/CCP_sf"/>
</dbReference>
<keyword evidence="5" id="KW-1185">Reference proteome</keyword>
<keyword evidence="2" id="KW-0768">Sushi</keyword>
<dbReference type="Gene3D" id="2.10.70.10">
    <property type="entry name" value="Complement Module, domain 1"/>
    <property type="match status" value="1"/>
</dbReference>
<dbReference type="SMART" id="SM00032">
    <property type="entry name" value="CCP"/>
    <property type="match status" value="1"/>
</dbReference>
<evidence type="ECO:0000313" key="4">
    <source>
        <dbReference type="EMBL" id="KYN35680.1"/>
    </source>
</evidence>
<reference evidence="4 5" key="1">
    <citation type="submission" date="2016-03" db="EMBL/GenBank/DDBJ databases">
        <title>Trachymyrmex septentrionalis WGS genome.</title>
        <authorList>
            <person name="Nygaard S."/>
            <person name="Hu H."/>
            <person name="Boomsma J."/>
            <person name="Zhang G."/>
        </authorList>
    </citation>
    <scope>NUCLEOTIDE SEQUENCE [LARGE SCALE GENOMIC DNA]</scope>
    <source>
        <strain evidence="4">Tsep2-gDNA-1</strain>
        <tissue evidence="4">Whole body</tissue>
    </source>
</reference>
<protein>
    <recommendedName>
        <fullName evidence="3">Sushi domain-containing protein</fullName>
    </recommendedName>
</protein>
<name>A0A151JU19_9HYME</name>
<dbReference type="SUPFAM" id="SSF57535">
    <property type="entry name" value="Complement control module/SCR domain"/>
    <property type="match status" value="1"/>
</dbReference>
<proteinExistence type="predicted"/>
<dbReference type="PROSITE" id="PS50923">
    <property type="entry name" value="SUSHI"/>
    <property type="match status" value="1"/>
</dbReference>
<sequence>FSSLSGILGDCPVRPPQWGTVRERVLQDGTLQIVYSCEPGRKLKGHKIATCTADGWDEPVPKCVPPDFGIIFSDWNQSKLTICAYQVSHDVPAMSIAMRHYTNLIDVSQLST</sequence>
<evidence type="ECO:0000313" key="5">
    <source>
        <dbReference type="Proteomes" id="UP000078541"/>
    </source>
</evidence>
<dbReference type="STRING" id="34720.A0A151JU19"/>
<evidence type="ECO:0000256" key="1">
    <source>
        <dbReference type="ARBA" id="ARBA00023157"/>
    </source>
</evidence>
<dbReference type="Proteomes" id="UP000078541">
    <property type="component" value="Unassembled WGS sequence"/>
</dbReference>
<dbReference type="AlphaFoldDB" id="A0A151JU19"/>
<dbReference type="InterPro" id="IPR000436">
    <property type="entry name" value="Sushi_SCR_CCP_dom"/>
</dbReference>
<feature type="non-terminal residue" evidence="4">
    <location>
        <position position="1"/>
    </location>
</feature>
<accession>A0A151JU19</accession>
<evidence type="ECO:0000259" key="3">
    <source>
        <dbReference type="PROSITE" id="PS50923"/>
    </source>
</evidence>
<dbReference type="Pfam" id="PF00084">
    <property type="entry name" value="Sushi"/>
    <property type="match status" value="1"/>
</dbReference>